<feature type="region of interest" description="Disordered" evidence="1">
    <location>
        <begin position="221"/>
        <end position="279"/>
    </location>
</feature>
<evidence type="ECO:0000259" key="2">
    <source>
        <dbReference type="PROSITE" id="PS50191"/>
    </source>
</evidence>
<dbReference type="InterPro" id="IPR001251">
    <property type="entry name" value="CRAL-TRIO_dom"/>
</dbReference>
<dbReference type="PANTHER" id="PTHR45824">
    <property type="entry name" value="GH16843P"/>
    <property type="match status" value="1"/>
</dbReference>
<dbReference type="InterPro" id="IPR036865">
    <property type="entry name" value="CRAL-TRIO_dom_sf"/>
</dbReference>
<evidence type="ECO:0000313" key="4">
    <source>
        <dbReference type="Proteomes" id="UP001189429"/>
    </source>
</evidence>
<dbReference type="Pfam" id="PF00650">
    <property type="entry name" value="CRAL_TRIO"/>
    <property type="match status" value="1"/>
</dbReference>
<dbReference type="SUPFAM" id="SSF52087">
    <property type="entry name" value="CRAL/TRIO domain"/>
    <property type="match status" value="1"/>
</dbReference>
<organism evidence="3 4">
    <name type="scientific">Prorocentrum cordatum</name>
    <dbReference type="NCBI Taxonomy" id="2364126"/>
    <lineage>
        <taxon>Eukaryota</taxon>
        <taxon>Sar</taxon>
        <taxon>Alveolata</taxon>
        <taxon>Dinophyceae</taxon>
        <taxon>Prorocentrales</taxon>
        <taxon>Prorocentraceae</taxon>
        <taxon>Prorocentrum</taxon>
    </lineage>
</organism>
<dbReference type="CDD" id="cd00170">
    <property type="entry name" value="SEC14"/>
    <property type="match status" value="1"/>
</dbReference>
<keyword evidence="4" id="KW-1185">Reference proteome</keyword>
<evidence type="ECO:0000313" key="3">
    <source>
        <dbReference type="EMBL" id="CAK0909989.1"/>
    </source>
</evidence>
<accession>A0ABN9YGV7</accession>
<evidence type="ECO:0000256" key="1">
    <source>
        <dbReference type="SAM" id="MobiDB-lite"/>
    </source>
</evidence>
<gene>
    <name evidence="3" type="ORF">PCOR1329_LOCUS84264</name>
</gene>
<protein>
    <recommendedName>
        <fullName evidence="2">CRAL-TRIO domain-containing protein</fullName>
    </recommendedName>
</protein>
<dbReference type="Gene3D" id="3.40.525.10">
    <property type="entry name" value="CRAL-TRIO lipid binding domain"/>
    <property type="match status" value="1"/>
</dbReference>
<dbReference type="SMART" id="SM00516">
    <property type="entry name" value="SEC14"/>
    <property type="match status" value="1"/>
</dbReference>
<feature type="compositionally biased region" description="Basic and acidic residues" evidence="1">
    <location>
        <begin position="262"/>
        <end position="279"/>
    </location>
</feature>
<dbReference type="InterPro" id="IPR052578">
    <property type="entry name" value="PI_Transfer_CRAL-TRIO"/>
</dbReference>
<proteinExistence type="predicted"/>
<dbReference type="PANTHER" id="PTHR45824:SF29">
    <property type="entry name" value="GH16843P"/>
    <property type="match status" value="1"/>
</dbReference>
<reference evidence="3" key="1">
    <citation type="submission" date="2023-10" db="EMBL/GenBank/DDBJ databases">
        <authorList>
            <person name="Chen Y."/>
            <person name="Shah S."/>
            <person name="Dougan E. K."/>
            <person name="Thang M."/>
            <person name="Chan C."/>
        </authorList>
    </citation>
    <scope>NUCLEOTIDE SEQUENCE [LARGE SCALE GENOMIC DNA]</scope>
</reference>
<feature type="domain" description="CRAL-TRIO" evidence="2">
    <location>
        <begin position="70"/>
        <end position="241"/>
    </location>
</feature>
<dbReference type="PROSITE" id="PS50191">
    <property type="entry name" value="CRAL_TRIO"/>
    <property type="match status" value="1"/>
</dbReference>
<comment type="caution">
    <text evidence="3">The sequence shown here is derived from an EMBL/GenBank/DDBJ whole genome shotgun (WGS) entry which is preliminary data.</text>
</comment>
<dbReference type="EMBL" id="CAUYUJ010022301">
    <property type="protein sequence ID" value="CAK0909989.1"/>
    <property type="molecule type" value="Genomic_DNA"/>
</dbReference>
<dbReference type="Proteomes" id="UP001189429">
    <property type="component" value="Unassembled WGS sequence"/>
</dbReference>
<name>A0ABN9YGV7_9DINO</name>
<sequence>MAPPGPGEALEAARRWRGRLAEGEGASELSDAALGGFLWQARGDEGRAGELLRRHLRWRRESLPVARGEVAEVLQAGGLAVLEGTSAAGHPVLLLNFRRLMEADFSQEGELARHIRAAVYCAEEMLSRMPPNVSQWVSIINCTGIMMPPSAFLQGFQQTFKANYPERCHRIILYPIPRLIARVIQGAMQWVPANTRDKMSFVASLDDVCRAAGLAREQLPEHLLDPRPLPAPPGALAAPEAPPSEEAAVEARQEEAAASPREAPEHEGAGARRAEGGDARRWPHWGSWALLCTSRSAAAVLA</sequence>